<dbReference type="Pfam" id="PF05402">
    <property type="entry name" value="PqqD"/>
    <property type="match status" value="1"/>
</dbReference>
<evidence type="ECO:0000313" key="2">
    <source>
        <dbReference type="Proteomes" id="UP000198588"/>
    </source>
</evidence>
<evidence type="ECO:0000313" key="1">
    <source>
        <dbReference type="EMBL" id="SDA87372.1"/>
    </source>
</evidence>
<accession>A0A1G5YY78</accession>
<dbReference type="EMBL" id="FMXM01000012">
    <property type="protein sequence ID" value="SDA87372.1"/>
    <property type="molecule type" value="Genomic_DNA"/>
</dbReference>
<sequence>MNWNTSDHDLADHDLVSATKDAVACEFGEGLALLNLKSNIYYSLNGVGAFIWDLIQQPKSIGDIRGAVLARYNVEPGRCKADVDALLKGLADNGLARVHHEELV</sequence>
<proteinExistence type="predicted"/>
<reference evidence="1 2" key="1">
    <citation type="submission" date="2016-10" db="EMBL/GenBank/DDBJ databases">
        <authorList>
            <person name="de Groot N.N."/>
        </authorList>
    </citation>
    <scope>NUCLEOTIDE SEQUENCE [LARGE SCALE GENOMIC DNA]</scope>
    <source>
        <strain evidence="1 2">CGMCC 1.12097</strain>
    </source>
</reference>
<dbReference type="OrthoDB" id="1495225at2"/>
<dbReference type="RefSeq" id="WP_091580759.1">
    <property type="nucleotide sequence ID" value="NZ_FMXM01000012.1"/>
</dbReference>
<dbReference type="InterPro" id="IPR041881">
    <property type="entry name" value="PqqD_sf"/>
</dbReference>
<gene>
    <name evidence="1" type="ORF">SAMN02927914_03884</name>
</gene>
<dbReference type="Proteomes" id="UP000198588">
    <property type="component" value="Unassembled WGS sequence"/>
</dbReference>
<dbReference type="Gene3D" id="1.10.10.1150">
    <property type="entry name" value="Coenzyme PQQ synthesis protein D (PqqD)"/>
    <property type="match status" value="1"/>
</dbReference>
<name>A0A1G5YY78_9HYPH</name>
<dbReference type="InterPro" id="IPR008792">
    <property type="entry name" value="PQQD"/>
</dbReference>
<organism evidence="1 2">
    <name type="scientific">Mesorhizobium qingshengii</name>
    <dbReference type="NCBI Taxonomy" id="1165689"/>
    <lineage>
        <taxon>Bacteria</taxon>
        <taxon>Pseudomonadati</taxon>
        <taxon>Pseudomonadota</taxon>
        <taxon>Alphaproteobacteria</taxon>
        <taxon>Hyphomicrobiales</taxon>
        <taxon>Phyllobacteriaceae</taxon>
        <taxon>Mesorhizobium</taxon>
    </lineage>
</organism>
<dbReference type="AlphaFoldDB" id="A0A1G5YY78"/>
<protein>
    <submittedName>
        <fullName evidence="1">Coenzyme PQQ synthesis protein D (PqqD)</fullName>
    </submittedName>
</protein>
<dbReference type="STRING" id="1165689.SAMN02927914_03884"/>